<dbReference type="KEGG" id="paun:MJA45_28275"/>
<dbReference type="AlphaFoldDB" id="A0AA96LGC2"/>
<dbReference type="EMBL" id="CP130318">
    <property type="protein sequence ID" value="WNQ11446.1"/>
    <property type="molecule type" value="Genomic_DNA"/>
</dbReference>
<name>A0AA96LGC2_9BACL</name>
<dbReference type="InterPro" id="IPR011050">
    <property type="entry name" value="Pectin_lyase_fold/virulence"/>
</dbReference>
<dbReference type="Gene3D" id="2.160.20.10">
    <property type="entry name" value="Single-stranded right-handed beta-helix, Pectin lyase-like"/>
    <property type="match status" value="1"/>
</dbReference>
<gene>
    <name evidence="5" type="ORF">MJA45_28275</name>
</gene>
<dbReference type="GO" id="GO:0000272">
    <property type="term" value="P:polysaccharide catabolic process"/>
    <property type="evidence" value="ECO:0007669"/>
    <property type="project" value="UniProtKB-KW"/>
</dbReference>
<dbReference type="SUPFAM" id="SSF51126">
    <property type="entry name" value="Pectin lyase-like"/>
    <property type="match status" value="1"/>
</dbReference>
<feature type="signal peptide" evidence="3">
    <location>
        <begin position="1"/>
        <end position="30"/>
    </location>
</feature>
<dbReference type="PANTHER" id="PTHR31683:SF18">
    <property type="entry name" value="PECTATE LYASE 21-RELATED"/>
    <property type="match status" value="1"/>
</dbReference>
<accession>A0AA96LGC2</accession>
<comment type="similarity">
    <text evidence="2">Belongs to the polysaccharide lyase 1 family.</text>
</comment>
<dbReference type="Proteomes" id="UP001305702">
    <property type="component" value="Chromosome"/>
</dbReference>
<dbReference type="Pfam" id="PF00544">
    <property type="entry name" value="Pectate_lyase_4"/>
    <property type="match status" value="1"/>
</dbReference>
<feature type="chain" id="PRO_5041680577" evidence="3">
    <location>
        <begin position="31"/>
        <end position="811"/>
    </location>
</feature>
<proteinExistence type="inferred from homology"/>
<keyword evidence="6" id="KW-1185">Reference proteome</keyword>
<feature type="domain" description="Pectate lyase" evidence="4">
    <location>
        <begin position="525"/>
        <end position="742"/>
    </location>
</feature>
<organism evidence="5 6">
    <name type="scientific">Paenibacillus aurantius</name>
    <dbReference type="NCBI Taxonomy" id="2918900"/>
    <lineage>
        <taxon>Bacteria</taxon>
        <taxon>Bacillati</taxon>
        <taxon>Bacillota</taxon>
        <taxon>Bacilli</taxon>
        <taxon>Bacillales</taxon>
        <taxon>Paenibacillaceae</taxon>
        <taxon>Paenibacillus</taxon>
    </lineage>
</organism>
<keyword evidence="3" id="KW-0732">Signal</keyword>
<dbReference type="SUPFAM" id="SSF49785">
    <property type="entry name" value="Galactose-binding domain-like"/>
    <property type="match status" value="2"/>
</dbReference>
<evidence type="ECO:0000256" key="1">
    <source>
        <dbReference type="ARBA" id="ARBA00023239"/>
    </source>
</evidence>
<dbReference type="Gene3D" id="3.30.457.10">
    <property type="entry name" value="Copper amine oxidase-like, N-terminal domain"/>
    <property type="match status" value="1"/>
</dbReference>
<reference evidence="5 6" key="1">
    <citation type="submission" date="2022-02" db="EMBL/GenBank/DDBJ databases">
        <title>Paenibacillus sp. MBLB1776 Whole Genome Shotgun Sequencing.</title>
        <authorList>
            <person name="Hwang C.Y."/>
            <person name="Cho E.-S."/>
            <person name="Seo M.-J."/>
        </authorList>
    </citation>
    <scope>NUCLEOTIDE SEQUENCE [LARGE SCALE GENOMIC DNA]</scope>
    <source>
        <strain evidence="5 6">MBLB1776</strain>
    </source>
</reference>
<evidence type="ECO:0000259" key="4">
    <source>
        <dbReference type="SMART" id="SM00656"/>
    </source>
</evidence>
<protein>
    <submittedName>
        <fullName evidence="5">Stalk domain-containing protein</fullName>
    </submittedName>
</protein>
<dbReference type="RefSeq" id="WP_315605222.1">
    <property type="nucleotide sequence ID" value="NZ_CP130318.1"/>
</dbReference>
<comment type="subcellular location">
    <subcellularLocation>
        <location evidence="2">Secreted</location>
    </subcellularLocation>
</comment>
<dbReference type="GO" id="GO:0030570">
    <property type="term" value="F:pectate lyase activity"/>
    <property type="evidence" value="ECO:0007669"/>
    <property type="project" value="InterPro"/>
</dbReference>
<dbReference type="InterPro" id="IPR002022">
    <property type="entry name" value="Pec_lyase"/>
</dbReference>
<keyword evidence="2" id="KW-0964">Secreted</keyword>
<evidence type="ECO:0000256" key="2">
    <source>
        <dbReference type="RuleBase" id="RU361173"/>
    </source>
</evidence>
<dbReference type="SMART" id="SM00656">
    <property type="entry name" value="Amb_all"/>
    <property type="match status" value="1"/>
</dbReference>
<dbReference type="InterPro" id="IPR036582">
    <property type="entry name" value="Mao_N_sf"/>
</dbReference>
<dbReference type="InterPro" id="IPR045032">
    <property type="entry name" value="PEL"/>
</dbReference>
<keyword evidence="2" id="KW-0624">Polysaccharide degradation</keyword>
<sequence>MKKAKSISAVVLAFCLVVSMLFTKGGRAAAEVSPAQVNFQTAESQTPDGFLPDTGKEYGNRGNGFTYGWSTNHVTDARDHSKFEPDLKLATLNQMGAGDVWEMAVPNGTYEVTVSIGDILHPDQIRGKLLLTAEDTVVFANEQAGGNWQHVKPDGQTYAANTVKVDVTDGKLTLDSKDSATKNIQINYIVVKPLPSQTKEVKINHQTLYSQTPDGFVADIGELYGSRGNGFTYGWSRLNTGETRDYSLLEPDLKLATLNQFGAGYLWEIAVPNGKYEVTVSIGDILYPNQIKGKLLLTAEEKVLFENQQVDGVWKHVKPDGQVYATSTVEVEVTDGKLTLDPKDSAGKNIKINYIDIKALTTPITVDPVELGPVLSMPAIDTTPVTVHIQGEKVKSKDPVIRADGQVVVSQSFIEENLGVEVAWDEEKQAVLIDSLPGQARLKQPEIQLIVKGLGLNPEVSPFYWEETTMLPLREIAEALGWTVAWDASTLSMSLSRQALAAPSTDLYGWASVNAEGVNGTTGGGQATPQTVTTLAELEALAGDDVPRVIIVSGTITSGADFIHVGSNKTIQGADKHATIRGGITIDNESNIIVRNLNMEGVWPIYGPADTIAVRYSHHLWFDHLTIWDASDGLLDLTQGTNYVTVSWNKFFYTERSHPHRLASLNGGGAEHEDTDTGRNKVTYHHNWYANNVDQRMPRVLFGQAHAYNNYYTASGNSYAIGVGVYASMLIENNYFKNVKNPHQFMYPDRRPAYITAVGNVYDNTTGSTDTGGVTPAGYTPVEPFTNPPYAYEPDQAQDVPSLVSQYAGVQ</sequence>
<evidence type="ECO:0000313" key="5">
    <source>
        <dbReference type="EMBL" id="WNQ11446.1"/>
    </source>
</evidence>
<keyword evidence="2" id="KW-0119">Carbohydrate metabolism</keyword>
<evidence type="ECO:0000313" key="6">
    <source>
        <dbReference type="Proteomes" id="UP001305702"/>
    </source>
</evidence>
<dbReference type="GO" id="GO:0005576">
    <property type="term" value="C:extracellular region"/>
    <property type="evidence" value="ECO:0007669"/>
    <property type="project" value="UniProtKB-SubCell"/>
</dbReference>
<dbReference type="PANTHER" id="PTHR31683">
    <property type="entry name" value="PECTATE LYASE 18-RELATED"/>
    <property type="match status" value="1"/>
</dbReference>
<dbReference type="InterPro" id="IPR012854">
    <property type="entry name" value="Cu_amine_oxidase-like_N"/>
</dbReference>
<dbReference type="InterPro" id="IPR012334">
    <property type="entry name" value="Pectin_lyas_fold"/>
</dbReference>
<dbReference type="SUPFAM" id="SSF55383">
    <property type="entry name" value="Copper amine oxidase, domain N"/>
    <property type="match status" value="1"/>
</dbReference>
<dbReference type="InterPro" id="IPR008979">
    <property type="entry name" value="Galactose-bd-like_sf"/>
</dbReference>
<dbReference type="Pfam" id="PF07833">
    <property type="entry name" value="Cu_amine_oxidN1"/>
    <property type="match status" value="1"/>
</dbReference>
<keyword evidence="1 2" id="KW-0456">Lyase</keyword>
<dbReference type="Gene3D" id="2.60.120.430">
    <property type="entry name" value="Galactose-binding lectin"/>
    <property type="match status" value="2"/>
</dbReference>
<evidence type="ECO:0000256" key="3">
    <source>
        <dbReference type="SAM" id="SignalP"/>
    </source>
</evidence>